<sequence length="162" mass="18825">MSKLIVQQLCEEIDALKKQLHRLEGTPTTSAIPSNVKAREDRLPHRDICIRFSNRGIDYKAVGYLKEKEERRVNLRDALCRAGHSGEVVWRQSDTIGIRDDQSQLPKELLKFGWLFTAQSFTPTWNFDAAGLYNYDGRWIWHGHAFHHSVDSYFHGLVLCRE</sequence>
<dbReference type="EMBL" id="MGET01000038">
    <property type="protein sequence ID" value="OGL89455.1"/>
    <property type="molecule type" value="Genomic_DNA"/>
</dbReference>
<name>A0A1F7VG44_9BACT</name>
<dbReference type="Proteomes" id="UP000177574">
    <property type="component" value="Unassembled WGS sequence"/>
</dbReference>
<reference evidence="1 2" key="1">
    <citation type="journal article" date="2016" name="Nat. Commun.">
        <title>Thousands of microbial genomes shed light on interconnected biogeochemical processes in an aquifer system.</title>
        <authorList>
            <person name="Anantharaman K."/>
            <person name="Brown C.T."/>
            <person name="Hug L.A."/>
            <person name="Sharon I."/>
            <person name="Castelle C.J."/>
            <person name="Probst A.J."/>
            <person name="Thomas B.C."/>
            <person name="Singh A."/>
            <person name="Wilkins M.J."/>
            <person name="Karaoz U."/>
            <person name="Brodie E.L."/>
            <person name="Williams K.H."/>
            <person name="Hubbard S.S."/>
            <person name="Banfield J.F."/>
        </authorList>
    </citation>
    <scope>NUCLEOTIDE SEQUENCE [LARGE SCALE GENOMIC DNA]</scope>
</reference>
<gene>
    <name evidence="1" type="ORF">A3I45_02010</name>
</gene>
<protein>
    <submittedName>
        <fullName evidence="1">Uncharacterized protein</fullName>
    </submittedName>
</protein>
<evidence type="ECO:0000313" key="2">
    <source>
        <dbReference type="Proteomes" id="UP000177574"/>
    </source>
</evidence>
<comment type="caution">
    <text evidence="1">The sequence shown here is derived from an EMBL/GenBank/DDBJ whole genome shotgun (WGS) entry which is preliminary data.</text>
</comment>
<dbReference type="AlphaFoldDB" id="A0A1F7VG44"/>
<evidence type="ECO:0000313" key="1">
    <source>
        <dbReference type="EMBL" id="OGL89455.1"/>
    </source>
</evidence>
<organism evidence="1 2">
    <name type="scientific">Candidatus Uhrbacteria bacterium RIFCSPLOWO2_02_FULL_53_10</name>
    <dbReference type="NCBI Taxonomy" id="1802411"/>
    <lineage>
        <taxon>Bacteria</taxon>
        <taxon>Candidatus Uhriibacteriota</taxon>
    </lineage>
</organism>
<proteinExistence type="predicted"/>
<accession>A0A1F7VG44</accession>